<keyword evidence="1" id="KW-0285">Flavoprotein</keyword>
<keyword evidence="2" id="KW-0274">FAD</keyword>
<evidence type="ECO:0000256" key="2">
    <source>
        <dbReference type="ARBA" id="ARBA00022827"/>
    </source>
</evidence>
<dbReference type="InterPro" id="IPR036318">
    <property type="entry name" value="FAD-bd_PCMH-like_sf"/>
</dbReference>
<dbReference type="PROSITE" id="PS51387">
    <property type="entry name" value="FAD_PCMH"/>
    <property type="match status" value="1"/>
</dbReference>
<gene>
    <name evidence="5" type="ORF">DW352_01555</name>
</gene>
<dbReference type="Gene3D" id="3.30.465.10">
    <property type="match status" value="1"/>
</dbReference>
<dbReference type="SUPFAM" id="SSF55447">
    <property type="entry name" value="CO dehydrogenase flavoprotein C-terminal domain-like"/>
    <property type="match status" value="1"/>
</dbReference>
<dbReference type="RefSeq" id="WP_115687883.1">
    <property type="nucleotide sequence ID" value="NZ_CP031417.1"/>
</dbReference>
<sequence length="267" mass="28131">MYNFTFHRPTTVRQAAGLLARNPEGKILAGGHSLLPVMKQRLAQPSALVDLSLVEGLTGVEVKGRSVVIGAMTRHADVAKSPVLLEVMPGLAAVPGSVGDPQVRNRGTIGGSIANNDPNADYPAACLGLGATIITNKRRIAADDFFQGMYTTALEDGEIITKVSFPIAKKCAYEKFKHPASGFALVGVFVSKRGPDIRVAVTGAGANGVFRVKSFEEALKKRFSPKSIEGMSIPATGMNVDIHASAEYRAHLVAVLARRALAKAVAG</sequence>
<dbReference type="SUPFAM" id="SSF56176">
    <property type="entry name" value="FAD-binding/transporter-associated domain-like"/>
    <property type="match status" value="1"/>
</dbReference>
<dbReference type="InterPro" id="IPR005107">
    <property type="entry name" value="CO_DH_flav_C"/>
</dbReference>
<dbReference type="PANTHER" id="PTHR42659:SF2">
    <property type="entry name" value="XANTHINE DEHYDROGENASE SUBUNIT C-RELATED"/>
    <property type="match status" value="1"/>
</dbReference>
<dbReference type="KEGG" id="ptaw:DW352_01555"/>
<dbReference type="EMBL" id="CP031417">
    <property type="protein sequence ID" value="AXK79316.1"/>
    <property type="molecule type" value="Genomic_DNA"/>
</dbReference>
<dbReference type="InterPro" id="IPR016166">
    <property type="entry name" value="FAD-bd_PCMH"/>
</dbReference>
<reference evidence="5 6" key="1">
    <citation type="submission" date="2018-07" db="EMBL/GenBank/DDBJ databases">
        <authorList>
            <person name="Quirk P.G."/>
            <person name="Krulwich T.A."/>
        </authorList>
    </citation>
    <scope>NUCLEOTIDE SEQUENCE [LARGE SCALE GENOMIC DNA]</scope>
    <source>
        <strain evidence="5 6">CC-BB4</strain>
    </source>
</reference>
<organism evidence="5 6">
    <name type="scientific">Pseudolabrys taiwanensis</name>
    <dbReference type="NCBI Taxonomy" id="331696"/>
    <lineage>
        <taxon>Bacteria</taxon>
        <taxon>Pseudomonadati</taxon>
        <taxon>Pseudomonadota</taxon>
        <taxon>Alphaproteobacteria</taxon>
        <taxon>Hyphomicrobiales</taxon>
        <taxon>Xanthobacteraceae</taxon>
        <taxon>Pseudolabrys</taxon>
    </lineage>
</organism>
<dbReference type="FunFam" id="3.30.465.10:FF:000017">
    <property type="entry name" value="Xanthine dehydrogenase, FAD binding subunit"/>
    <property type="match status" value="1"/>
</dbReference>
<dbReference type="InterPro" id="IPR016167">
    <property type="entry name" value="FAD-bd_PCMH_sub1"/>
</dbReference>
<evidence type="ECO:0000256" key="3">
    <source>
        <dbReference type="ARBA" id="ARBA00023002"/>
    </source>
</evidence>
<feature type="domain" description="FAD-binding PCMH-type" evidence="4">
    <location>
        <begin position="1"/>
        <end position="170"/>
    </location>
</feature>
<evidence type="ECO:0000313" key="6">
    <source>
        <dbReference type="Proteomes" id="UP000254889"/>
    </source>
</evidence>
<dbReference type="Gene3D" id="3.30.43.10">
    <property type="entry name" value="Uridine Diphospho-n-acetylenolpyruvylglucosamine Reductase, domain 2"/>
    <property type="match status" value="1"/>
</dbReference>
<dbReference type="InterPro" id="IPR002346">
    <property type="entry name" value="Mopterin_DH_FAD-bd"/>
</dbReference>
<dbReference type="Gene3D" id="3.30.390.50">
    <property type="entry name" value="CO dehydrogenase flavoprotein, C-terminal domain"/>
    <property type="match status" value="1"/>
</dbReference>
<dbReference type="Proteomes" id="UP000254889">
    <property type="component" value="Chromosome"/>
</dbReference>
<keyword evidence="3" id="KW-0560">Oxidoreductase</keyword>
<evidence type="ECO:0000256" key="1">
    <source>
        <dbReference type="ARBA" id="ARBA00022630"/>
    </source>
</evidence>
<evidence type="ECO:0000313" key="5">
    <source>
        <dbReference type="EMBL" id="AXK79316.1"/>
    </source>
</evidence>
<name>A0A345ZQW9_9HYPH</name>
<dbReference type="InterPro" id="IPR036683">
    <property type="entry name" value="CO_DH_flav_C_dom_sf"/>
</dbReference>
<dbReference type="InterPro" id="IPR016169">
    <property type="entry name" value="FAD-bd_PCMH_sub2"/>
</dbReference>
<proteinExistence type="predicted"/>
<accession>A0A345ZQW9</accession>
<dbReference type="PANTHER" id="PTHR42659">
    <property type="entry name" value="XANTHINE DEHYDROGENASE SUBUNIT C-RELATED"/>
    <property type="match status" value="1"/>
</dbReference>
<dbReference type="AlphaFoldDB" id="A0A345ZQW9"/>
<dbReference type="InterPro" id="IPR051312">
    <property type="entry name" value="Diverse_Substr_Oxidored"/>
</dbReference>
<dbReference type="GO" id="GO:0071949">
    <property type="term" value="F:FAD binding"/>
    <property type="evidence" value="ECO:0007669"/>
    <property type="project" value="InterPro"/>
</dbReference>
<evidence type="ECO:0000259" key="4">
    <source>
        <dbReference type="PROSITE" id="PS51387"/>
    </source>
</evidence>
<protein>
    <submittedName>
        <fullName evidence="5">Xanthine dehydrogenase family protein subunit M</fullName>
    </submittedName>
</protein>
<dbReference type="OrthoDB" id="9793944at2"/>
<dbReference type="GO" id="GO:0016491">
    <property type="term" value="F:oxidoreductase activity"/>
    <property type="evidence" value="ECO:0007669"/>
    <property type="project" value="UniProtKB-KW"/>
</dbReference>
<dbReference type="SMART" id="SM01092">
    <property type="entry name" value="CO_deh_flav_C"/>
    <property type="match status" value="1"/>
</dbReference>
<keyword evidence="6" id="KW-1185">Reference proteome</keyword>
<dbReference type="Pfam" id="PF00941">
    <property type="entry name" value="FAD_binding_5"/>
    <property type="match status" value="1"/>
</dbReference>